<dbReference type="Pfam" id="PF02698">
    <property type="entry name" value="DUF218"/>
    <property type="match status" value="1"/>
</dbReference>
<dbReference type="PANTHER" id="PTHR30336:SF4">
    <property type="entry name" value="ENVELOPE BIOGENESIS FACTOR ELYC"/>
    <property type="match status" value="1"/>
</dbReference>
<organism evidence="3 4">
    <name type="scientific">Tolumonas osonensis</name>
    <dbReference type="NCBI Taxonomy" id="675874"/>
    <lineage>
        <taxon>Bacteria</taxon>
        <taxon>Pseudomonadati</taxon>
        <taxon>Pseudomonadota</taxon>
        <taxon>Gammaproteobacteria</taxon>
        <taxon>Aeromonadales</taxon>
        <taxon>Aeromonadaceae</taxon>
        <taxon>Tolumonas</taxon>
    </lineage>
</organism>
<dbReference type="CDD" id="cd06259">
    <property type="entry name" value="YdcF-like"/>
    <property type="match status" value="1"/>
</dbReference>
<sequence length="251" mass="27802">MVFVLKKWLGLLLMPLPFCSLLLLLGLILLWATRWQKSGKLFISVATVLLITFSLRPVSVELNRPLEQLYPPFPEEQPVDFIIVLGHGHVSDPAVPLASQLTEAASARIQEAIRIKRLNPAAHLIFSGSIAGDPLSGAEMYARIAEASGIPRSDMTLIENARDTEEEIARDSLLIKGHPTALVTSASHMPRAMTLFKNTAANIIPAPAQYVGRRAQGEIPLYGYLPSGRYLMYSEMALHEWIGALWNRIRN</sequence>
<dbReference type="Proteomes" id="UP000585721">
    <property type="component" value="Unassembled WGS sequence"/>
</dbReference>
<dbReference type="GO" id="GO:0000270">
    <property type="term" value="P:peptidoglycan metabolic process"/>
    <property type="evidence" value="ECO:0007669"/>
    <property type="project" value="TreeGrafter"/>
</dbReference>
<name>A0A841GCH8_9GAMM</name>
<feature type="transmembrane region" description="Helical" evidence="1">
    <location>
        <begin position="41"/>
        <end position="59"/>
    </location>
</feature>
<dbReference type="NCBIfam" id="NF007794">
    <property type="entry name" value="PRK10494.1"/>
    <property type="match status" value="1"/>
</dbReference>
<dbReference type="AlphaFoldDB" id="A0A841GCH8"/>
<feature type="domain" description="DUF218" evidence="2">
    <location>
        <begin position="80"/>
        <end position="243"/>
    </location>
</feature>
<keyword evidence="4" id="KW-1185">Reference proteome</keyword>
<keyword evidence="1" id="KW-0472">Membrane</keyword>
<keyword evidence="1" id="KW-1133">Transmembrane helix</keyword>
<evidence type="ECO:0000259" key="2">
    <source>
        <dbReference type="Pfam" id="PF02698"/>
    </source>
</evidence>
<dbReference type="PANTHER" id="PTHR30336">
    <property type="entry name" value="INNER MEMBRANE PROTEIN, PROBABLE PERMEASE"/>
    <property type="match status" value="1"/>
</dbReference>
<gene>
    <name evidence="3" type="ORF">HNR75_001577</name>
</gene>
<dbReference type="InterPro" id="IPR003848">
    <property type="entry name" value="DUF218"/>
</dbReference>
<accession>A0A841GCH8</accession>
<dbReference type="EMBL" id="JACHGR010000005">
    <property type="protein sequence ID" value="MBB6055659.1"/>
    <property type="molecule type" value="Genomic_DNA"/>
</dbReference>
<reference evidence="3 4" key="1">
    <citation type="submission" date="2020-08" db="EMBL/GenBank/DDBJ databases">
        <title>Genomic Encyclopedia of Type Strains, Phase IV (KMG-IV): sequencing the most valuable type-strain genomes for metagenomic binning, comparative biology and taxonomic classification.</title>
        <authorList>
            <person name="Goeker M."/>
        </authorList>
    </citation>
    <scope>NUCLEOTIDE SEQUENCE [LARGE SCALE GENOMIC DNA]</scope>
    <source>
        <strain evidence="3 4">DSM 22975</strain>
    </source>
</reference>
<protein>
    <submittedName>
        <fullName evidence="3">Uncharacterized SAM-binding protein YcdF (DUF218 family)</fullName>
    </submittedName>
</protein>
<dbReference type="Gene3D" id="3.40.50.620">
    <property type="entry name" value="HUPs"/>
    <property type="match status" value="1"/>
</dbReference>
<feature type="transmembrane region" description="Helical" evidence="1">
    <location>
        <begin position="12"/>
        <end position="32"/>
    </location>
</feature>
<dbReference type="RefSeq" id="WP_188026414.1">
    <property type="nucleotide sequence ID" value="NZ_JACHGR010000005.1"/>
</dbReference>
<evidence type="ECO:0000313" key="4">
    <source>
        <dbReference type="Proteomes" id="UP000585721"/>
    </source>
</evidence>
<dbReference type="GO" id="GO:0005886">
    <property type="term" value="C:plasma membrane"/>
    <property type="evidence" value="ECO:0007669"/>
    <property type="project" value="TreeGrafter"/>
</dbReference>
<keyword evidence="1" id="KW-0812">Transmembrane</keyword>
<proteinExistence type="predicted"/>
<dbReference type="GO" id="GO:0043164">
    <property type="term" value="P:Gram-negative-bacterium-type cell wall biogenesis"/>
    <property type="evidence" value="ECO:0007669"/>
    <property type="project" value="TreeGrafter"/>
</dbReference>
<dbReference type="InterPro" id="IPR051599">
    <property type="entry name" value="Cell_Envelope_Assoc"/>
</dbReference>
<comment type="caution">
    <text evidence="3">The sequence shown here is derived from an EMBL/GenBank/DDBJ whole genome shotgun (WGS) entry which is preliminary data.</text>
</comment>
<evidence type="ECO:0000313" key="3">
    <source>
        <dbReference type="EMBL" id="MBB6055659.1"/>
    </source>
</evidence>
<dbReference type="InterPro" id="IPR014729">
    <property type="entry name" value="Rossmann-like_a/b/a_fold"/>
</dbReference>
<evidence type="ECO:0000256" key="1">
    <source>
        <dbReference type="SAM" id="Phobius"/>
    </source>
</evidence>